<sequence length="216" mass="24385">MSGPLRIQEIISTSVIGNDGSTSPSLPPSFSAFQRLPTELKILVCENAATRSDPIDLSRKCNQTLPEITRVTKFFHTEGSRLYYSMKTFLLPLSHRLGHEEQLNLDAWLWADTNLHTHPCTKMSKIVAQISLPAERNNLMTLILLATQFSDLSNVEAKKTIKLQPMITTPTGLEAITPISSATRQFRGTNQQYLLTNLRWKHKTTCQRYLQDRMGG</sequence>
<dbReference type="OrthoDB" id="47007at2759"/>
<organism evidence="1 2">
    <name type="scientific">Aureobasidium subglaciale (strain EXF-2481)</name>
    <name type="common">Aureobasidium pullulans var. subglaciale</name>
    <dbReference type="NCBI Taxonomy" id="1043005"/>
    <lineage>
        <taxon>Eukaryota</taxon>
        <taxon>Fungi</taxon>
        <taxon>Dikarya</taxon>
        <taxon>Ascomycota</taxon>
        <taxon>Pezizomycotina</taxon>
        <taxon>Dothideomycetes</taxon>
        <taxon>Dothideomycetidae</taxon>
        <taxon>Dothideales</taxon>
        <taxon>Saccotheciaceae</taxon>
        <taxon>Aureobasidium</taxon>
    </lineage>
</organism>
<gene>
    <name evidence="1" type="ORF">AUEXF2481DRAFT_204632</name>
</gene>
<dbReference type="InParanoid" id="A0A074ZNJ1"/>
<keyword evidence="2" id="KW-1185">Reference proteome</keyword>
<name>A0A074ZNJ1_AURSE</name>
<evidence type="ECO:0000313" key="1">
    <source>
        <dbReference type="EMBL" id="KEQ99926.1"/>
    </source>
</evidence>
<protein>
    <recommendedName>
        <fullName evidence="3">F-box domain-containing protein</fullName>
    </recommendedName>
</protein>
<dbReference type="HOGENOM" id="CLU_1277404_0_0_1"/>
<evidence type="ECO:0008006" key="3">
    <source>
        <dbReference type="Google" id="ProtNLM"/>
    </source>
</evidence>
<proteinExistence type="predicted"/>
<dbReference type="EMBL" id="KL584750">
    <property type="protein sequence ID" value="KEQ99926.1"/>
    <property type="molecule type" value="Genomic_DNA"/>
</dbReference>
<dbReference type="GeneID" id="25362483"/>
<dbReference type="Proteomes" id="UP000030641">
    <property type="component" value="Unassembled WGS sequence"/>
</dbReference>
<accession>A0A074ZNJ1</accession>
<dbReference type="AlphaFoldDB" id="A0A074ZNJ1"/>
<dbReference type="RefSeq" id="XP_013348495.1">
    <property type="nucleotide sequence ID" value="XM_013493041.1"/>
</dbReference>
<evidence type="ECO:0000313" key="2">
    <source>
        <dbReference type="Proteomes" id="UP000030641"/>
    </source>
</evidence>
<reference evidence="1 2" key="1">
    <citation type="journal article" date="2014" name="BMC Genomics">
        <title>Genome sequencing of four Aureobasidium pullulans varieties: biotechnological potential, stress tolerance, and description of new species.</title>
        <authorList>
            <person name="Gostin Ar C."/>
            <person name="Ohm R.A."/>
            <person name="Kogej T."/>
            <person name="Sonjak S."/>
            <person name="Turk M."/>
            <person name="Zajc J."/>
            <person name="Zalar P."/>
            <person name="Grube M."/>
            <person name="Sun H."/>
            <person name="Han J."/>
            <person name="Sharma A."/>
            <person name="Chiniquy J."/>
            <person name="Ngan C.Y."/>
            <person name="Lipzen A."/>
            <person name="Barry K."/>
            <person name="Grigoriev I.V."/>
            <person name="Gunde-Cimerman N."/>
        </authorList>
    </citation>
    <scope>NUCLEOTIDE SEQUENCE [LARGE SCALE GENOMIC DNA]</scope>
    <source>
        <strain evidence="1 2">EXF-2481</strain>
    </source>
</reference>
<dbReference type="STRING" id="1043005.A0A074ZNJ1"/>